<name>D9PMP7_9ZZZZ</name>
<accession>D9PMP7</accession>
<dbReference type="EMBL" id="ADZX01000861">
    <property type="protein sequence ID" value="EFK95166.1"/>
    <property type="molecule type" value="Genomic_DNA"/>
</dbReference>
<proteinExistence type="predicted"/>
<dbReference type="AlphaFoldDB" id="D9PMP7"/>
<protein>
    <recommendedName>
        <fullName evidence="2">Transposase</fullName>
    </recommendedName>
</protein>
<evidence type="ECO:0000313" key="1">
    <source>
        <dbReference type="EMBL" id="EFK95166.1"/>
    </source>
</evidence>
<evidence type="ECO:0008006" key="2">
    <source>
        <dbReference type="Google" id="ProtNLM"/>
    </source>
</evidence>
<comment type="caution">
    <text evidence="1">The sequence shown here is derived from an EMBL/GenBank/DDBJ whole genome shotgun (WGS) entry which is preliminary data.</text>
</comment>
<organism evidence="1">
    <name type="scientific">sediment metagenome</name>
    <dbReference type="NCBI Taxonomy" id="749907"/>
    <lineage>
        <taxon>unclassified sequences</taxon>
        <taxon>metagenomes</taxon>
        <taxon>ecological metagenomes</taxon>
    </lineage>
</organism>
<reference evidence="1" key="1">
    <citation type="submission" date="2010-07" db="EMBL/GenBank/DDBJ databases">
        <authorList>
            <consortium name="CONSOLIDER consortium CSD2007-00005"/>
            <person name="Guazzaroni M.-E."/>
            <person name="Richter M."/>
            <person name="Garcia-Salamanca A."/>
            <person name="Yarza P."/>
            <person name="Ferrer M."/>
        </authorList>
    </citation>
    <scope>NUCLEOTIDE SEQUENCE</scope>
</reference>
<sequence>MKGDIVSPSRLVMVADATFFGRGFGFIVFRSPSLQRNLYFKQIRYESIIEYRIGRYELEQRGFQMSGIVLDGRPGVMKVFSDIPVQMCQFHQKQIIRRYLTNNPKLEAGIELKELIRPLCSDTKENFTKKLDNWYLKWEYFLKEKTRNEDTGGWYYTHPKLRSAYRSLRRNLPHLFTYLEYPELNIPNTTNSLDGSFSSLKELVNIHRGFNMEMKLKIIEEILSN</sequence>
<gene>
    <name evidence="1" type="ORF">LDC_2825</name>
</gene>
<reference evidence="1" key="2">
    <citation type="journal article" date="2011" name="Microb. Ecol.">
        <title>Taxonomic and Functional Metagenomic Profiling of the Microbial Community in the Anoxic Sediment of a Sub-saline Shallow Lake (Laguna de Carrizo, Central Spain).</title>
        <authorList>
            <person name="Ferrer M."/>
            <person name="Guazzaroni M.E."/>
            <person name="Richter M."/>
            <person name="Garcia-Salamanca A."/>
            <person name="Yarza P."/>
            <person name="Suarez-Suarez A."/>
            <person name="Solano J."/>
            <person name="Alcaide M."/>
            <person name="van Dillewijn P."/>
            <person name="Molina-Henares M.A."/>
            <person name="Lopez-Cortes N."/>
            <person name="Al-Ramahi Y."/>
            <person name="Guerrero C."/>
            <person name="Acosta A."/>
            <person name="de Eugenio L.I."/>
            <person name="Martinez V."/>
            <person name="Marques S."/>
            <person name="Rojo F."/>
            <person name="Santero E."/>
            <person name="Genilloud O."/>
            <person name="Perez-Perez J."/>
            <person name="Rossello-Mora R."/>
            <person name="Ramos J.L."/>
        </authorList>
    </citation>
    <scope>NUCLEOTIDE SEQUENCE</scope>
</reference>